<keyword evidence="3" id="KW-1185">Reference proteome</keyword>
<name>A0AAD9V178_ACRCE</name>
<dbReference type="AlphaFoldDB" id="A0AAD9V178"/>
<protein>
    <recommendedName>
        <fullName evidence="1">Alkylated DNA repair protein AlkB homologue 8 N-terminal domain-containing protein</fullName>
    </recommendedName>
</protein>
<dbReference type="GO" id="GO:0016706">
    <property type="term" value="F:2-oxoglutarate-dependent dioxygenase activity"/>
    <property type="evidence" value="ECO:0007669"/>
    <property type="project" value="InterPro"/>
</dbReference>
<evidence type="ECO:0000259" key="1">
    <source>
        <dbReference type="Pfam" id="PF09004"/>
    </source>
</evidence>
<dbReference type="Pfam" id="PF09004">
    <property type="entry name" value="ALKBH8_N"/>
    <property type="match status" value="1"/>
</dbReference>
<reference evidence="2" key="1">
    <citation type="journal article" date="2023" name="G3 (Bethesda)">
        <title>Whole genome assembly and annotation of the endangered Caribbean coral Acropora cervicornis.</title>
        <authorList>
            <person name="Selwyn J.D."/>
            <person name="Vollmer S.V."/>
        </authorList>
    </citation>
    <scope>NUCLEOTIDE SEQUENCE</scope>
    <source>
        <strain evidence="2">K2</strain>
    </source>
</reference>
<proteinExistence type="predicted"/>
<accession>A0AAD9V178</accession>
<comment type="caution">
    <text evidence="2">The sequence shown here is derived from an EMBL/GenBank/DDBJ whole genome shotgun (WGS) entry which is preliminary data.</text>
</comment>
<dbReference type="InterPro" id="IPR015095">
    <property type="entry name" value="AlkB_hom8_N"/>
</dbReference>
<sequence length="167" mass="19263">MAYHVTHWCQIKGQVSNIQSAVDIFASLPTGPPISNPIVINDKQIDVVSHAKTLVVKKARKRLFCLSQLKRAGLGPNELVQFYRTCIRPEYLRIIFPCFILVTLSDRRQALTDKFFKKILHNKDSKLRNLLPPQNAKHYNLRKGCQLSPIFKTKRFQNSFIVFNALK</sequence>
<dbReference type="Proteomes" id="UP001249851">
    <property type="component" value="Unassembled WGS sequence"/>
</dbReference>
<dbReference type="GO" id="GO:0008168">
    <property type="term" value="F:methyltransferase activity"/>
    <property type="evidence" value="ECO:0007669"/>
    <property type="project" value="InterPro"/>
</dbReference>
<dbReference type="EMBL" id="JARQWQ010000052">
    <property type="protein sequence ID" value="KAK2557075.1"/>
    <property type="molecule type" value="Genomic_DNA"/>
</dbReference>
<feature type="non-terminal residue" evidence="2">
    <location>
        <position position="1"/>
    </location>
</feature>
<organism evidence="2 3">
    <name type="scientific">Acropora cervicornis</name>
    <name type="common">Staghorn coral</name>
    <dbReference type="NCBI Taxonomy" id="6130"/>
    <lineage>
        <taxon>Eukaryota</taxon>
        <taxon>Metazoa</taxon>
        <taxon>Cnidaria</taxon>
        <taxon>Anthozoa</taxon>
        <taxon>Hexacorallia</taxon>
        <taxon>Scleractinia</taxon>
        <taxon>Astrocoeniina</taxon>
        <taxon>Acroporidae</taxon>
        <taxon>Acropora</taxon>
    </lineage>
</organism>
<feature type="domain" description="Alkylated DNA repair protein AlkB homologue 8 N-terminal" evidence="1">
    <location>
        <begin position="55"/>
        <end position="87"/>
    </location>
</feature>
<gene>
    <name evidence="2" type="ORF">P5673_020952</name>
</gene>
<reference evidence="2" key="2">
    <citation type="journal article" date="2023" name="Science">
        <title>Genomic signatures of disease resistance in endangered staghorn corals.</title>
        <authorList>
            <person name="Vollmer S.V."/>
            <person name="Selwyn J.D."/>
            <person name="Despard B.A."/>
            <person name="Roesel C.L."/>
        </authorList>
    </citation>
    <scope>NUCLEOTIDE SEQUENCE</scope>
    <source>
        <strain evidence="2">K2</strain>
    </source>
</reference>
<evidence type="ECO:0000313" key="3">
    <source>
        <dbReference type="Proteomes" id="UP001249851"/>
    </source>
</evidence>
<evidence type="ECO:0000313" key="2">
    <source>
        <dbReference type="EMBL" id="KAK2557075.1"/>
    </source>
</evidence>